<keyword evidence="5" id="KW-0255">Endonuclease</keyword>
<feature type="domain" description="Type I restriction modification DNA specificity" evidence="4">
    <location>
        <begin position="110"/>
        <end position="155"/>
    </location>
</feature>
<dbReference type="Pfam" id="PF01420">
    <property type="entry name" value="Methylase_S"/>
    <property type="match status" value="1"/>
</dbReference>
<organism evidence="5 6">
    <name type="scientific">Lactiplantibacillus daoliensis</name>
    <dbReference type="NCBI Taxonomy" id="2559916"/>
    <lineage>
        <taxon>Bacteria</taxon>
        <taxon>Bacillati</taxon>
        <taxon>Bacillota</taxon>
        <taxon>Bacilli</taxon>
        <taxon>Lactobacillales</taxon>
        <taxon>Lactobacillaceae</taxon>
        <taxon>Lactiplantibacillus</taxon>
    </lineage>
</organism>
<dbReference type="GO" id="GO:0004519">
    <property type="term" value="F:endonuclease activity"/>
    <property type="evidence" value="ECO:0007669"/>
    <property type="project" value="UniProtKB-KW"/>
</dbReference>
<comment type="similarity">
    <text evidence="1">Belongs to the type-I restriction system S methylase family.</text>
</comment>
<proteinExistence type="inferred from homology"/>
<name>A0ABW1UIF5_9LACO</name>
<protein>
    <submittedName>
        <fullName evidence="5">Restriction endonuclease subunit S</fullName>
        <ecNumber evidence="5">3.1.21.-</ecNumber>
    </submittedName>
</protein>
<reference evidence="6" key="1">
    <citation type="journal article" date="2019" name="Int. J. Syst. Evol. Microbiol.">
        <title>The Global Catalogue of Microorganisms (GCM) 10K type strain sequencing project: providing services to taxonomists for standard genome sequencing and annotation.</title>
        <authorList>
            <consortium name="The Broad Institute Genomics Platform"/>
            <consortium name="The Broad Institute Genome Sequencing Center for Infectious Disease"/>
            <person name="Wu L."/>
            <person name="Ma J."/>
        </authorList>
    </citation>
    <scope>NUCLEOTIDE SEQUENCE [LARGE SCALE GENOMIC DNA]</scope>
    <source>
        <strain evidence="6">CCM 8934</strain>
    </source>
</reference>
<evidence type="ECO:0000256" key="1">
    <source>
        <dbReference type="ARBA" id="ARBA00010923"/>
    </source>
</evidence>
<comment type="caution">
    <text evidence="5">The sequence shown here is derived from an EMBL/GenBank/DDBJ whole genome shotgun (WGS) entry which is preliminary data.</text>
</comment>
<dbReference type="GO" id="GO:0016787">
    <property type="term" value="F:hydrolase activity"/>
    <property type="evidence" value="ECO:0007669"/>
    <property type="project" value="UniProtKB-KW"/>
</dbReference>
<evidence type="ECO:0000256" key="3">
    <source>
        <dbReference type="ARBA" id="ARBA00023125"/>
    </source>
</evidence>
<dbReference type="EC" id="3.1.21.-" evidence="5"/>
<dbReference type="SUPFAM" id="SSF116734">
    <property type="entry name" value="DNA methylase specificity domain"/>
    <property type="match status" value="1"/>
</dbReference>
<dbReference type="InterPro" id="IPR044946">
    <property type="entry name" value="Restrct_endonuc_typeI_TRD_sf"/>
</dbReference>
<evidence type="ECO:0000259" key="4">
    <source>
        <dbReference type="Pfam" id="PF01420"/>
    </source>
</evidence>
<gene>
    <name evidence="5" type="ORF">ACFQH1_11885</name>
</gene>
<accession>A0ABW1UIF5</accession>
<dbReference type="InterPro" id="IPR000055">
    <property type="entry name" value="Restrct_endonuc_typeI_TRD"/>
</dbReference>
<evidence type="ECO:0000256" key="2">
    <source>
        <dbReference type="ARBA" id="ARBA00022747"/>
    </source>
</evidence>
<dbReference type="PANTHER" id="PTHR30408">
    <property type="entry name" value="TYPE-1 RESTRICTION ENZYME ECOKI SPECIFICITY PROTEIN"/>
    <property type="match status" value="1"/>
</dbReference>
<sequence length="169" mass="19281">MDLPVLTISAMRGWLSQQMRFSTNIAGKEQKNYTLLSKGDLSYNHGNSKFAKYGAVFELRTYETALVPRVYHSFKMIYRNDPMFIEYMFATGLPNRELRKVVSSGARMDGLLNINYNSFTNIDIDIPCLEEQRNIADILDVLDVLIAANERTKKIALSNSMRSSSHLLT</sequence>
<dbReference type="Proteomes" id="UP001596227">
    <property type="component" value="Unassembled WGS sequence"/>
</dbReference>
<dbReference type="PANTHER" id="PTHR30408:SF12">
    <property type="entry name" value="TYPE I RESTRICTION ENZYME MJAVIII SPECIFICITY SUBUNIT"/>
    <property type="match status" value="1"/>
</dbReference>
<evidence type="ECO:0000313" key="5">
    <source>
        <dbReference type="EMBL" id="MFC6295903.1"/>
    </source>
</evidence>
<keyword evidence="2" id="KW-0680">Restriction system</keyword>
<dbReference type="InterPro" id="IPR052021">
    <property type="entry name" value="Type-I_RS_S_subunit"/>
</dbReference>
<keyword evidence="3" id="KW-0238">DNA-binding</keyword>
<dbReference type="RefSeq" id="WP_307722841.1">
    <property type="nucleotide sequence ID" value="NZ_BJDH01000006.1"/>
</dbReference>
<keyword evidence="6" id="KW-1185">Reference proteome</keyword>
<evidence type="ECO:0000313" key="6">
    <source>
        <dbReference type="Proteomes" id="UP001596227"/>
    </source>
</evidence>
<keyword evidence="5" id="KW-0540">Nuclease</keyword>
<dbReference type="EMBL" id="JBHSSB010000031">
    <property type="protein sequence ID" value="MFC6295903.1"/>
    <property type="molecule type" value="Genomic_DNA"/>
</dbReference>
<keyword evidence="5" id="KW-0378">Hydrolase</keyword>
<dbReference type="Gene3D" id="3.90.220.20">
    <property type="entry name" value="DNA methylase specificity domains"/>
    <property type="match status" value="1"/>
</dbReference>